<comment type="catalytic activity">
    <reaction evidence="3">
        <text>[protein]-peptidylproline (omega=180) = [protein]-peptidylproline (omega=0)</text>
        <dbReference type="Rhea" id="RHEA:16237"/>
        <dbReference type="Rhea" id="RHEA-COMP:10747"/>
        <dbReference type="Rhea" id="RHEA-COMP:10748"/>
        <dbReference type="ChEBI" id="CHEBI:83833"/>
        <dbReference type="ChEBI" id="CHEBI:83834"/>
        <dbReference type="EC" id="5.2.1.8"/>
    </reaction>
</comment>
<dbReference type="PROSITE" id="PS00170">
    <property type="entry name" value="CSA_PPIASE_1"/>
    <property type="match status" value="1"/>
</dbReference>
<comment type="similarity">
    <text evidence="3">Belongs to the cyclophilin-type PPIase family.</text>
</comment>
<evidence type="ECO:0000256" key="2">
    <source>
        <dbReference type="ARBA" id="ARBA00023235"/>
    </source>
</evidence>
<accession>A0A2M6WKZ5</accession>
<dbReference type="PRINTS" id="PR00153">
    <property type="entry name" value="CSAPPISMRASE"/>
</dbReference>
<evidence type="ECO:0000313" key="7">
    <source>
        <dbReference type="Proteomes" id="UP000229335"/>
    </source>
</evidence>
<dbReference type="EMBL" id="PFAS01000075">
    <property type="protein sequence ID" value="PIT93460.1"/>
    <property type="molecule type" value="Genomic_DNA"/>
</dbReference>
<keyword evidence="1 3" id="KW-0697">Rotamase</keyword>
<evidence type="ECO:0000256" key="4">
    <source>
        <dbReference type="SAM" id="MobiDB-lite"/>
    </source>
</evidence>
<dbReference type="PROSITE" id="PS50072">
    <property type="entry name" value="CSA_PPIASE_2"/>
    <property type="match status" value="1"/>
</dbReference>
<keyword evidence="2 3" id="KW-0413">Isomerase</keyword>
<dbReference type="InterPro" id="IPR029000">
    <property type="entry name" value="Cyclophilin-like_dom_sf"/>
</dbReference>
<dbReference type="AlphaFoldDB" id="A0A2M6WKZ5"/>
<dbReference type="PANTHER" id="PTHR45625:SF4">
    <property type="entry name" value="PEPTIDYLPROLYL ISOMERASE DOMAIN AND WD REPEAT-CONTAINING PROTEIN 1"/>
    <property type="match status" value="1"/>
</dbReference>
<protein>
    <recommendedName>
        <fullName evidence="3">Peptidyl-prolyl cis-trans isomerase</fullName>
        <shortName evidence="3">PPIase</shortName>
        <ecNumber evidence="3">5.2.1.8</ecNumber>
    </recommendedName>
</protein>
<dbReference type="EC" id="5.2.1.8" evidence="3"/>
<dbReference type="InterPro" id="IPR002130">
    <property type="entry name" value="Cyclophilin-type_PPIase_dom"/>
</dbReference>
<evidence type="ECO:0000256" key="3">
    <source>
        <dbReference type="RuleBase" id="RU363019"/>
    </source>
</evidence>
<dbReference type="InterPro" id="IPR020892">
    <property type="entry name" value="Cyclophilin-type_PPIase_CS"/>
</dbReference>
<dbReference type="Proteomes" id="UP000229335">
    <property type="component" value="Unassembled WGS sequence"/>
</dbReference>
<feature type="compositionally biased region" description="Basic and acidic residues" evidence="4">
    <location>
        <begin position="169"/>
        <end position="184"/>
    </location>
</feature>
<comment type="caution">
    <text evidence="6">The sequence shown here is derived from an EMBL/GenBank/DDBJ whole genome shotgun (WGS) entry which is preliminary data.</text>
</comment>
<sequence length="200" mass="22446">MNQENLLSQYNQANIKTNFGDIKVRFYNADAPLTVNNFLNLSKRKFYDKTKFHRVIKDFMIQGGDPNSKDDNWDDDGTGGSGYKFQDEINSHKLARGSLAMANSGPNTNGSQFFIVTKEATPWLDGKHTNFGEVIEGMNVVDEIEAMETDGNSHPVKDVIIESIGLLSSKDDHKLNPEELRELENYNATSSEEEATSTEE</sequence>
<evidence type="ECO:0000259" key="5">
    <source>
        <dbReference type="PROSITE" id="PS50072"/>
    </source>
</evidence>
<proteinExistence type="inferred from homology"/>
<reference evidence="7" key="1">
    <citation type="submission" date="2017-09" db="EMBL/GenBank/DDBJ databases">
        <title>Depth-based differentiation of microbial function through sediment-hosted aquifers and enrichment of novel symbionts in the deep terrestrial subsurface.</title>
        <authorList>
            <person name="Probst A.J."/>
            <person name="Ladd B."/>
            <person name="Jarett J.K."/>
            <person name="Geller-Mcgrath D.E."/>
            <person name="Sieber C.M.K."/>
            <person name="Emerson J.B."/>
            <person name="Anantharaman K."/>
            <person name="Thomas B.C."/>
            <person name="Malmstrom R."/>
            <person name="Stieglmeier M."/>
            <person name="Klingl A."/>
            <person name="Woyke T."/>
            <person name="Ryan C.M."/>
            <person name="Banfield J.F."/>
        </authorList>
    </citation>
    <scope>NUCLEOTIDE SEQUENCE [LARGE SCALE GENOMIC DNA]</scope>
</reference>
<dbReference type="Pfam" id="PF00160">
    <property type="entry name" value="Pro_isomerase"/>
    <property type="match status" value="1"/>
</dbReference>
<dbReference type="Gene3D" id="2.40.100.10">
    <property type="entry name" value="Cyclophilin-like"/>
    <property type="match status" value="1"/>
</dbReference>
<dbReference type="CDD" id="cd00317">
    <property type="entry name" value="cyclophilin"/>
    <property type="match status" value="1"/>
</dbReference>
<evidence type="ECO:0000313" key="6">
    <source>
        <dbReference type="EMBL" id="PIT93460.1"/>
    </source>
</evidence>
<name>A0A2M6WKZ5_9BACT</name>
<dbReference type="SUPFAM" id="SSF50891">
    <property type="entry name" value="Cyclophilin-like"/>
    <property type="match status" value="1"/>
</dbReference>
<dbReference type="GO" id="GO:0003755">
    <property type="term" value="F:peptidyl-prolyl cis-trans isomerase activity"/>
    <property type="evidence" value="ECO:0007669"/>
    <property type="project" value="UniProtKB-UniRule"/>
</dbReference>
<dbReference type="PANTHER" id="PTHR45625">
    <property type="entry name" value="PEPTIDYL-PROLYL CIS-TRANS ISOMERASE-RELATED"/>
    <property type="match status" value="1"/>
</dbReference>
<organism evidence="6 7">
    <name type="scientific">Candidatus Falkowbacteria bacterium CG10_big_fil_rev_8_21_14_0_10_43_11</name>
    <dbReference type="NCBI Taxonomy" id="1974568"/>
    <lineage>
        <taxon>Bacteria</taxon>
        <taxon>Candidatus Falkowiibacteriota</taxon>
    </lineage>
</organism>
<feature type="region of interest" description="Disordered" evidence="4">
    <location>
        <begin position="167"/>
        <end position="200"/>
    </location>
</feature>
<evidence type="ECO:0000256" key="1">
    <source>
        <dbReference type="ARBA" id="ARBA00023110"/>
    </source>
</evidence>
<feature type="domain" description="PPIase cyclophilin-type" evidence="5">
    <location>
        <begin position="9"/>
        <end position="166"/>
    </location>
</feature>
<feature type="compositionally biased region" description="Acidic residues" evidence="4">
    <location>
        <begin position="191"/>
        <end position="200"/>
    </location>
</feature>
<dbReference type="InterPro" id="IPR044666">
    <property type="entry name" value="Cyclophilin_A-like"/>
</dbReference>
<comment type="function">
    <text evidence="3">PPIases accelerate the folding of proteins. It catalyzes the cis-trans isomerization of proline imidic peptide bonds in oligopeptides.</text>
</comment>
<dbReference type="GO" id="GO:0006457">
    <property type="term" value="P:protein folding"/>
    <property type="evidence" value="ECO:0007669"/>
    <property type="project" value="InterPro"/>
</dbReference>
<gene>
    <name evidence="6" type="ORF">COU00_04270</name>
</gene>